<feature type="coiled-coil region" evidence="1">
    <location>
        <begin position="98"/>
        <end position="144"/>
    </location>
</feature>
<protein>
    <submittedName>
        <fullName evidence="3">Uncharacterized protein</fullName>
    </submittedName>
</protein>
<feature type="region of interest" description="Disordered" evidence="2">
    <location>
        <begin position="1"/>
        <end position="89"/>
    </location>
</feature>
<feature type="compositionally biased region" description="Acidic residues" evidence="2">
    <location>
        <begin position="35"/>
        <end position="61"/>
    </location>
</feature>
<sequence length="319" mass="36979">MKNEVIETASHSEDINDAASHSSEEQKVRSYYEAFELEYPEQEEQEKTDSEEDEVDPAIDSEIEKEQELKGVTVKHNGQDVTVPDDQIDEHLQKGLNYDKVKGQAKQYESALDRIAKQQGYKDHADLIANLDAIERKRTQEQQDQFDHLRKQLRDDAEASGIDPNILDQYLDNHPLLKQAREVVERSEQEQQFRQQEQSEQQLRQGWEDLFRKYPQLSEKVDASTGIASWMTPEMQARIQRGYDPIDAYELVHRDTILADERKRAEQAVIKNQRLNKRSQVEKGGSAELEPSVPEELTSAFSLFGIDQKKAQKYAKNFE</sequence>
<accession>A0A7W3SYL1</accession>
<evidence type="ECO:0000256" key="1">
    <source>
        <dbReference type="SAM" id="Coils"/>
    </source>
</evidence>
<gene>
    <name evidence="3" type="ORF">FHR92_005154</name>
</gene>
<organism evidence="3 4">
    <name type="scientific">Fontibacillus solani</name>
    <dbReference type="NCBI Taxonomy" id="1572857"/>
    <lineage>
        <taxon>Bacteria</taxon>
        <taxon>Bacillati</taxon>
        <taxon>Bacillota</taxon>
        <taxon>Bacilli</taxon>
        <taxon>Bacillales</taxon>
        <taxon>Paenibacillaceae</taxon>
        <taxon>Fontibacillus</taxon>
    </lineage>
</organism>
<evidence type="ECO:0000313" key="3">
    <source>
        <dbReference type="EMBL" id="MBA9088636.1"/>
    </source>
</evidence>
<dbReference type="AlphaFoldDB" id="A0A7W3SYL1"/>
<keyword evidence="1" id="KW-0175">Coiled coil</keyword>
<keyword evidence="4" id="KW-1185">Reference proteome</keyword>
<dbReference type="RefSeq" id="WP_182540359.1">
    <property type="nucleotide sequence ID" value="NZ_JACJIP010000060.1"/>
</dbReference>
<proteinExistence type="predicted"/>
<feature type="compositionally biased region" description="Basic and acidic residues" evidence="2">
    <location>
        <begin position="1"/>
        <end position="14"/>
    </location>
</feature>
<evidence type="ECO:0000256" key="2">
    <source>
        <dbReference type="SAM" id="MobiDB-lite"/>
    </source>
</evidence>
<dbReference type="Proteomes" id="UP000567067">
    <property type="component" value="Unassembled WGS sequence"/>
</dbReference>
<name>A0A7W3SYL1_9BACL</name>
<comment type="caution">
    <text evidence="3">The sequence shown here is derived from an EMBL/GenBank/DDBJ whole genome shotgun (WGS) entry which is preliminary data.</text>
</comment>
<dbReference type="EMBL" id="JACJIP010000060">
    <property type="protein sequence ID" value="MBA9088636.1"/>
    <property type="molecule type" value="Genomic_DNA"/>
</dbReference>
<evidence type="ECO:0000313" key="4">
    <source>
        <dbReference type="Proteomes" id="UP000567067"/>
    </source>
</evidence>
<reference evidence="3 4" key="1">
    <citation type="submission" date="2020-08" db="EMBL/GenBank/DDBJ databases">
        <title>Genomic Encyclopedia of Type Strains, Phase III (KMG-III): the genomes of soil and plant-associated and newly described type strains.</title>
        <authorList>
            <person name="Whitman W."/>
        </authorList>
    </citation>
    <scope>NUCLEOTIDE SEQUENCE [LARGE SCALE GENOMIC DNA]</scope>
    <source>
        <strain evidence="3 4">CECT 8693</strain>
    </source>
</reference>